<gene>
    <name evidence="1" type="ORF">GCM10009006_20690</name>
</gene>
<name>A0A830FTR3_HALAR</name>
<proteinExistence type="predicted"/>
<reference evidence="1" key="1">
    <citation type="journal article" date="2014" name="Int. J. Syst. Evol. Microbiol.">
        <title>Complete genome sequence of Corynebacterium casei LMG S-19264T (=DSM 44701T), isolated from a smear-ripened cheese.</title>
        <authorList>
            <consortium name="US DOE Joint Genome Institute (JGI-PGF)"/>
            <person name="Walter F."/>
            <person name="Albersmeier A."/>
            <person name="Kalinowski J."/>
            <person name="Ruckert C."/>
        </authorList>
    </citation>
    <scope>NUCLEOTIDE SEQUENCE</scope>
    <source>
        <strain evidence="1">JCM 15759</strain>
    </source>
</reference>
<protein>
    <submittedName>
        <fullName evidence="1">Uncharacterized protein</fullName>
    </submittedName>
</protein>
<reference evidence="1" key="2">
    <citation type="submission" date="2020-09" db="EMBL/GenBank/DDBJ databases">
        <authorList>
            <person name="Sun Q."/>
            <person name="Ohkuma M."/>
        </authorList>
    </citation>
    <scope>NUCLEOTIDE SEQUENCE</scope>
    <source>
        <strain evidence="1">JCM 15759</strain>
    </source>
</reference>
<dbReference type="EMBL" id="BMON01000002">
    <property type="protein sequence ID" value="GGM39414.1"/>
    <property type="molecule type" value="Genomic_DNA"/>
</dbReference>
<dbReference type="AlphaFoldDB" id="A0A830FTR3"/>
<accession>A0A830FTR3</accession>
<comment type="caution">
    <text evidence="1">The sequence shown here is derived from an EMBL/GenBank/DDBJ whole genome shotgun (WGS) entry which is preliminary data.</text>
</comment>
<evidence type="ECO:0000313" key="1">
    <source>
        <dbReference type="EMBL" id="GGM39414.1"/>
    </source>
</evidence>
<organism evidence="1 2">
    <name type="scientific">Haloarcula argentinensis</name>
    <dbReference type="NCBI Taxonomy" id="43776"/>
    <lineage>
        <taxon>Archaea</taxon>
        <taxon>Methanobacteriati</taxon>
        <taxon>Methanobacteriota</taxon>
        <taxon>Stenosarchaea group</taxon>
        <taxon>Halobacteria</taxon>
        <taxon>Halobacteriales</taxon>
        <taxon>Haloarculaceae</taxon>
        <taxon>Haloarcula</taxon>
    </lineage>
</organism>
<evidence type="ECO:0000313" key="2">
    <source>
        <dbReference type="Proteomes" id="UP000656367"/>
    </source>
</evidence>
<sequence length="106" mass="12167">MCPLFYHQSIHDGFIRRSGVADDPNHVTDFGVIGQRFVGALDLRKVRFLDFILGEYCFEVVLVDDTVVWDEVVLTYIYHVCACAFGLLLEKVAVTRYYRVILSGFI</sequence>
<dbReference type="Proteomes" id="UP000656367">
    <property type="component" value="Unassembled WGS sequence"/>
</dbReference>